<name>A0ABV1Z5B2_9HYPH</name>
<comment type="caution">
    <text evidence="2">The sequence shown here is derived from an EMBL/GenBank/DDBJ whole genome shotgun (WGS) entry which is preliminary data.</text>
</comment>
<dbReference type="SUPFAM" id="SSF55729">
    <property type="entry name" value="Acyl-CoA N-acyltransferases (Nat)"/>
    <property type="match status" value="1"/>
</dbReference>
<feature type="domain" description="N-acetyltransferase" evidence="1">
    <location>
        <begin position="34"/>
        <end position="94"/>
    </location>
</feature>
<dbReference type="InterPro" id="IPR016181">
    <property type="entry name" value="Acyl_CoA_acyltransferase"/>
</dbReference>
<dbReference type="InterPro" id="IPR000182">
    <property type="entry name" value="GNAT_dom"/>
</dbReference>
<accession>A0ABV1Z5B2</accession>
<evidence type="ECO:0000313" key="3">
    <source>
        <dbReference type="Proteomes" id="UP001433071"/>
    </source>
</evidence>
<evidence type="ECO:0000259" key="1">
    <source>
        <dbReference type="Pfam" id="PF00583"/>
    </source>
</evidence>
<keyword evidence="3" id="KW-1185">Reference proteome</keyword>
<dbReference type="RefSeq" id="WP_352560912.1">
    <property type="nucleotide sequence ID" value="NZ_JAMYQB010000023.1"/>
</dbReference>
<organism evidence="2 3">
    <name type="scientific">Mesorhizobium caraganae</name>
    <dbReference type="NCBI Taxonomy" id="483206"/>
    <lineage>
        <taxon>Bacteria</taxon>
        <taxon>Pseudomonadati</taxon>
        <taxon>Pseudomonadota</taxon>
        <taxon>Alphaproteobacteria</taxon>
        <taxon>Hyphomicrobiales</taxon>
        <taxon>Phyllobacteriaceae</taxon>
        <taxon>Mesorhizobium</taxon>
    </lineage>
</organism>
<dbReference type="Gene3D" id="3.40.630.30">
    <property type="match status" value="1"/>
</dbReference>
<protein>
    <recommendedName>
        <fullName evidence="1">N-acetyltransferase domain-containing protein</fullName>
    </recommendedName>
</protein>
<evidence type="ECO:0000313" key="2">
    <source>
        <dbReference type="EMBL" id="MER9407206.1"/>
    </source>
</evidence>
<gene>
    <name evidence="2" type="ORF">NKI36_24550</name>
</gene>
<reference evidence="2 3" key="1">
    <citation type="journal article" date="2024" name="Proc. Natl. Acad. Sci. U.S.A.">
        <title>The evolutionary genomics of adaptation to stress in wild rhizobium bacteria.</title>
        <authorList>
            <person name="Kehlet-Delgado H."/>
            <person name="Montoya A.P."/>
            <person name="Jensen K.T."/>
            <person name="Wendlandt C.E."/>
            <person name="Dexheimer C."/>
            <person name="Roberts M."/>
            <person name="Torres Martinez L."/>
            <person name="Friesen M.L."/>
            <person name="Griffitts J.S."/>
            <person name="Porter S.S."/>
        </authorList>
    </citation>
    <scope>NUCLEOTIDE SEQUENCE [LARGE SCALE GENOMIC DNA]</scope>
    <source>
        <strain evidence="2 3">M0641</strain>
    </source>
</reference>
<sequence>MPVYYSRPSYISLYRAVGEPVQWDQRLRMAADDLERLLALPSSHIHVLRVGGEAAGLCEFNGVGEPDVELVHFGLVPAFQGRRLGPFLLDQALRAV</sequence>
<dbReference type="Pfam" id="PF00583">
    <property type="entry name" value="Acetyltransf_1"/>
    <property type="match status" value="1"/>
</dbReference>
<dbReference type="Proteomes" id="UP001433071">
    <property type="component" value="Unassembled WGS sequence"/>
</dbReference>
<dbReference type="EMBL" id="JAMYQB010000023">
    <property type="protein sequence ID" value="MER9407206.1"/>
    <property type="molecule type" value="Genomic_DNA"/>
</dbReference>
<proteinExistence type="predicted"/>